<dbReference type="InterPro" id="IPR013785">
    <property type="entry name" value="Aldolase_TIM"/>
</dbReference>
<reference evidence="10" key="2">
    <citation type="submission" date="2015-04" db="EMBL/GenBank/DDBJ databases">
        <authorList>
            <person name="Kim M.-D."/>
            <person name="Park E.-H."/>
        </authorList>
    </citation>
    <scope>NUCLEOTIDE SEQUENCE</scope>
</reference>
<evidence type="ECO:0000256" key="6">
    <source>
        <dbReference type="ARBA" id="ARBA00022822"/>
    </source>
</evidence>
<proteinExistence type="inferred from homology"/>
<evidence type="ECO:0000256" key="1">
    <source>
        <dbReference type="ARBA" id="ARBA00004664"/>
    </source>
</evidence>
<dbReference type="UniPathway" id="UPA00035">
    <property type="reaction ID" value="UER00042"/>
</dbReference>
<dbReference type="InterPro" id="IPR001240">
    <property type="entry name" value="PRAI_dom"/>
</dbReference>
<dbReference type="PANTHER" id="PTHR42894:SF1">
    <property type="entry name" value="N-(5'-PHOSPHORIBOSYL)ANTHRANILATE ISOMERASE"/>
    <property type="match status" value="1"/>
</dbReference>
<protein>
    <recommendedName>
        <fullName evidence="4">N-(5'-phosphoribosyl)anthranilate isomerase</fullName>
        <ecNumber evidence="3">5.3.1.24</ecNumber>
    </recommendedName>
</protein>
<keyword evidence="5" id="KW-0028">Amino-acid biosynthesis</keyword>
<gene>
    <name evidence="10" type="primary">TRP1</name>
</gene>
<dbReference type="BRENDA" id="5.3.1.24">
    <property type="organism ID" value="2072"/>
</dbReference>
<feature type="domain" description="N-(5'phosphoribosyl) anthranilate isomerase (PRAI)" evidence="9">
    <location>
        <begin position="78"/>
        <end position="246"/>
    </location>
</feature>
<evidence type="ECO:0000256" key="4">
    <source>
        <dbReference type="ARBA" id="ARBA00022272"/>
    </source>
</evidence>
<evidence type="ECO:0000256" key="5">
    <source>
        <dbReference type="ARBA" id="ARBA00022605"/>
    </source>
</evidence>
<comment type="similarity">
    <text evidence="2">Belongs to the TrpF family.</text>
</comment>
<organism evidence="10">
    <name type="scientific">Saccharomycopsis fibuligera</name>
    <name type="common">Yeast</name>
    <dbReference type="NCBI Taxonomy" id="4944"/>
    <lineage>
        <taxon>Eukaryota</taxon>
        <taxon>Fungi</taxon>
        <taxon>Dikarya</taxon>
        <taxon>Ascomycota</taxon>
        <taxon>Saccharomycotina</taxon>
        <taxon>Saccharomycetes</taxon>
        <taxon>Saccharomycopsidaceae</taxon>
        <taxon>Saccharomycopsis</taxon>
    </lineage>
</organism>
<dbReference type="EMBL" id="KR078268">
    <property type="protein sequence ID" value="AKN63429.1"/>
    <property type="molecule type" value="Genomic_DNA"/>
</dbReference>
<dbReference type="Pfam" id="PF00697">
    <property type="entry name" value="PRAI"/>
    <property type="match status" value="1"/>
</dbReference>
<keyword evidence="7" id="KW-0057">Aromatic amino acid biosynthesis</keyword>
<dbReference type="Gene3D" id="3.20.20.70">
    <property type="entry name" value="Aldolase class I"/>
    <property type="match status" value="1"/>
</dbReference>
<keyword evidence="8 10" id="KW-0413">Isomerase</keyword>
<sequence length="252" mass="27650">MVLVKTCGLQTHEAAQQAINHQADLLGVILVPGRSRTIDHQVAKQISQLVKTAREIKNPNFNKKEFFAELLNGEHTYTSAAEYYSHVQSELHKHGPFLVGVFQNQSVDDIKQIITETDIDIVQLHGAEDKLSYVSELLSVPVISRYLVNDLQDSSVLNNEILATGKHLLLLLDSEKGGDGKTLNWDLINDLNRDATVKFVLAGGLSCENVKEAVLKVNGVIGVDVSSGIETNKVKDLAKIETFIKNARVGSA</sequence>
<keyword evidence="6" id="KW-0822">Tryptophan biosynthesis</keyword>
<dbReference type="EC" id="5.3.1.24" evidence="3"/>
<dbReference type="SUPFAM" id="SSF51366">
    <property type="entry name" value="Ribulose-phoshate binding barrel"/>
    <property type="match status" value="1"/>
</dbReference>
<reference evidence="10" key="1">
    <citation type="journal article" date="2015" name="J. Microbiol. Biotechnol.">
        <title>Isolation of the Phosphoribosyl Anthranilate Isomerase Gene (TRP1) from Starch-Utilizing Yeast Saccharomycopsis fibuligera.</title>
        <authorList>
            <person name="Park E.H."/>
            <person name="Kim M.D."/>
        </authorList>
    </citation>
    <scope>NUCLEOTIDE SEQUENCE</scope>
</reference>
<dbReference type="InterPro" id="IPR011060">
    <property type="entry name" value="RibuloseP-bd_barrel"/>
</dbReference>
<name>A0A0H4BJU5_SACFI</name>
<dbReference type="AlphaFoldDB" id="A0A0H4BJU5"/>
<dbReference type="InterPro" id="IPR044643">
    <property type="entry name" value="TrpF_fam"/>
</dbReference>
<dbReference type="CDD" id="cd00405">
    <property type="entry name" value="PRAI"/>
    <property type="match status" value="1"/>
</dbReference>
<evidence type="ECO:0000256" key="3">
    <source>
        <dbReference type="ARBA" id="ARBA00012572"/>
    </source>
</evidence>
<evidence type="ECO:0000256" key="8">
    <source>
        <dbReference type="ARBA" id="ARBA00023235"/>
    </source>
</evidence>
<evidence type="ECO:0000256" key="7">
    <source>
        <dbReference type="ARBA" id="ARBA00023141"/>
    </source>
</evidence>
<evidence type="ECO:0000313" key="10">
    <source>
        <dbReference type="EMBL" id="AKN63429.1"/>
    </source>
</evidence>
<dbReference type="PANTHER" id="PTHR42894">
    <property type="entry name" value="N-(5'-PHOSPHORIBOSYL)ANTHRANILATE ISOMERASE"/>
    <property type="match status" value="1"/>
</dbReference>
<comment type="pathway">
    <text evidence="1">Amino-acid biosynthesis; L-tryptophan biosynthesis; L-tryptophan from chorismate: step 3/5.</text>
</comment>
<evidence type="ECO:0000259" key="9">
    <source>
        <dbReference type="Pfam" id="PF00697"/>
    </source>
</evidence>
<dbReference type="GO" id="GO:0004640">
    <property type="term" value="F:phosphoribosylanthranilate isomerase activity"/>
    <property type="evidence" value="ECO:0007669"/>
    <property type="project" value="UniProtKB-EC"/>
</dbReference>
<dbReference type="HAMAP" id="MF_00135">
    <property type="entry name" value="PRAI"/>
    <property type="match status" value="1"/>
</dbReference>
<accession>A0A0H4BJU5</accession>
<evidence type="ECO:0000256" key="2">
    <source>
        <dbReference type="ARBA" id="ARBA00007571"/>
    </source>
</evidence>
<dbReference type="GO" id="GO:0000162">
    <property type="term" value="P:L-tryptophan biosynthetic process"/>
    <property type="evidence" value="ECO:0007669"/>
    <property type="project" value="UniProtKB-UniPathway"/>
</dbReference>